<feature type="transmembrane region" description="Helical" evidence="10">
    <location>
        <begin position="338"/>
        <end position="357"/>
    </location>
</feature>
<feature type="transmembrane region" description="Helical" evidence="10">
    <location>
        <begin position="161"/>
        <end position="185"/>
    </location>
</feature>
<evidence type="ECO:0000313" key="13">
    <source>
        <dbReference type="Proteomes" id="UP001194273"/>
    </source>
</evidence>
<dbReference type="PANTHER" id="PTHR43427">
    <property type="entry name" value="CHLORIDE CHANNEL PROTEIN CLC-E"/>
    <property type="match status" value="1"/>
</dbReference>
<dbReference type="InterPro" id="IPR006037">
    <property type="entry name" value="RCK_C"/>
</dbReference>
<evidence type="ECO:0000256" key="4">
    <source>
        <dbReference type="ARBA" id="ARBA00022989"/>
    </source>
</evidence>
<feature type="transmembrane region" description="Helical" evidence="10">
    <location>
        <begin position="399"/>
        <end position="418"/>
    </location>
</feature>
<dbReference type="SUPFAM" id="SSF116726">
    <property type="entry name" value="TrkA C-terminal domain-like"/>
    <property type="match status" value="1"/>
</dbReference>
<name>A0ABR9QUA2_9ACTN</name>
<dbReference type="PRINTS" id="PR00762">
    <property type="entry name" value="CLCHANNEL"/>
</dbReference>
<feature type="domain" description="RCK C-terminal" evidence="11">
    <location>
        <begin position="438"/>
        <end position="520"/>
    </location>
</feature>
<dbReference type="InterPro" id="IPR050368">
    <property type="entry name" value="ClC-type_chloride_channel"/>
</dbReference>
<feature type="transmembrane region" description="Helical" evidence="10">
    <location>
        <begin position="271"/>
        <end position="290"/>
    </location>
</feature>
<keyword evidence="7" id="KW-0869">Chloride channel</keyword>
<feature type="transmembrane region" description="Helical" evidence="10">
    <location>
        <begin position="311"/>
        <end position="332"/>
    </location>
</feature>
<evidence type="ECO:0000256" key="7">
    <source>
        <dbReference type="ARBA" id="ARBA00023173"/>
    </source>
</evidence>
<dbReference type="InterPro" id="IPR014743">
    <property type="entry name" value="Cl-channel_core"/>
</dbReference>
<dbReference type="Pfam" id="PF00654">
    <property type="entry name" value="Voltage_CLC"/>
    <property type="match status" value="1"/>
</dbReference>
<keyword evidence="2" id="KW-0813">Transport</keyword>
<dbReference type="InterPro" id="IPR036721">
    <property type="entry name" value="RCK_C_sf"/>
</dbReference>
<keyword evidence="9" id="KW-0407">Ion channel</keyword>
<dbReference type="Gene3D" id="1.10.3080.10">
    <property type="entry name" value="Clc chloride channel"/>
    <property type="match status" value="1"/>
</dbReference>
<dbReference type="PROSITE" id="PS51202">
    <property type="entry name" value="RCK_C"/>
    <property type="match status" value="1"/>
</dbReference>
<keyword evidence="4 10" id="KW-1133">Transmembrane helix</keyword>
<comment type="caution">
    <text evidence="12">The sequence shown here is derived from an EMBL/GenBank/DDBJ whole genome shotgun (WGS) entry which is preliminary data.</text>
</comment>
<organism evidence="12 13">
    <name type="scientific">Thermophilibacter gallinarum</name>
    <dbReference type="NCBI Taxonomy" id="2779357"/>
    <lineage>
        <taxon>Bacteria</taxon>
        <taxon>Bacillati</taxon>
        <taxon>Actinomycetota</taxon>
        <taxon>Coriobacteriia</taxon>
        <taxon>Coriobacteriales</taxon>
        <taxon>Atopobiaceae</taxon>
        <taxon>Thermophilibacter</taxon>
    </lineage>
</organism>
<evidence type="ECO:0000256" key="1">
    <source>
        <dbReference type="ARBA" id="ARBA00004141"/>
    </source>
</evidence>
<feature type="transmembrane region" description="Helical" evidence="10">
    <location>
        <begin position="63"/>
        <end position="80"/>
    </location>
</feature>
<keyword evidence="13" id="KW-1185">Reference proteome</keyword>
<evidence type="ECO:0000256" key="6">
    <source>
        <dbReference type="ARBA" id="ARBA00023136"/>
    </source>
</evidence>
<dbReference type="Pfam" id="PF02080">
    <property type="entry name" value="TrkA_C"/>
    <property type="match status" value="1"/>
</dbReference>
<dbReference type="CDD" id="cd01031">
    <property type="entry name" value="EriC"/>
    <property type="match status" value="1"/>
</dbReference>
<feature type="transmembrane region" description="Helical" evidence="10">
    <location>
        <begin position="369"/>
        <end position="393"/>
    </location>
</feature>
<keyword evidence="6 10" id="KW-0472">Membrane</keyword>
<sequence>MSEGASEDQFVGRRLSRRFQVSLVWEGALVGLVGGGVVTLYRLALSLAERALRMATGAAAGHALPMLGWLVLLAVAFLLVRHLILWEPATSGSGIPQIDAEVIGRYDAPWARVVPAKFLEGTLLALSGLSLGREGPSVQLGGMSGKAVSRALGRRRGEERLLVTCGAAAGMSAAFHAPLTGVLFALEEIHKEFTAPLIISVMCSAVVSDLLVSQVVGISPVVSLSFVTNLPHVDYLFVVALGLVCGLLGALHNRGMFAAQGLYARIPERLAVLRLAIPFAVAGVVAFTWPELMCGGDAIVELLKSSAFPSVAALLALLVAKYAFTALCFGSGAPGGTLFPLVVLGGLVGAAFAAIAMRLGLPAMFSPNFIALGVAGLFAGVVRAPVTSVVLVFELTGSLDALLSVSIVSVLAYVVSSLTRVDAFYEHLLASLLGSLPEERITDANRAEKDLATVRVGSGSRLEGMLVREVPWPDGVRVLMIERAGEHVIPTGDTRICATDELLFVSRSGFLDDARLKLSLMCEQRVRPS</sequence>
<accession>A0ABR9QUA2</accession>
<protein>
    <submittedName>
        <fullName evidence="12">Chloride channel protein</fullName>
    </submittedName>
</protein>
<proteinExistence type="predicted"/>
<dbReference type="InterPro" id="IPR001807">
    <property type="entry name" value="ClC"/>
</dbReference>
<dbReference type="RefSeq" id="WP_193530294.1">
    <property type="nucleotide sequence ID" value="NZ_JADCJZ010000003.1"/>
</dbReference>
<gene>
    <name evidence="12" type="ORF">INF26_07285</name>
</gene>
<keyword evidence="8" id="KW-0868">Chloride</keyword>
<feature type="transmembrane region" description="Helical" evidence="10">
    <location>
        <begin position="233"/>
        <end position="251"/>
    </location>
</feature>
<keyword evidence="5" id="KW-0406">Ion transport</keyword>
<evidence type="ECO:0000256" key="3">
    <source>
        <dbReference type="ARBA" id="ARBA00022692"/>
    </source>
</evidence>
<keyword evidence="3 10" id="KW-0812">Transmembrane</keyword>
<evidence type="ECO:0000256" key="5">
    <source>
        <dbReference type="ARBA" id="ARBA00023065"/>
    </source>
</evidence>
<dbReference type="SUPFAM" id="SSF81340">
    <property type="entry name" value="Clc chloride channel"/>
    <property type="match status" value="1"/>
</dbReference>
<feature type="transmembrane region" description="Helical" evidence="10">
    <location>
        <begin position="23"/>
        <end position="43"/>
    </location>
</feature>
<dbReference type="PANTHER" id="PTHR43427:SF6">
    <property type="entry name" value="CHLORIDE CHANNEL PROTEIN CLC-E"/>
    <property type="match status" value="1"/>
</dbReference>
<reference evidence="12 13" key="1">
    <citation type="submission" date="2020-10" db="EMBL/GenBank/DDBJ databases">
        <title>ChiBAC.</title>
        <authorList>
            <person name="Zenner C."/>
            <person name="Hitch T.C.A."/>
            <person name="Clavel T."/>
        </authorList>
    </citation>
    <scope>NUCLEOTIDE SEQUENCE [LARGE SCALE GENOMIC DNA]</scope>
    <source>
        <strain evidence="12 13">DSM 107455</strain>
    </source>
</reference>
<comment type="subcellular location">
    <subcellularLocation>
        <location evidence="1">Membrane</location>
        <topology evidence="1">Multi-pass membrane protein</topology>
    </subcellularLocation>
</comment>
<evidence type="ECO:0000256" key="9">
    <source>
        <dbReference type="ARBA" id="ARBA00023303"/>
    </source>
</evidence>
<evidence type="ECO:0000259" key="11">
    <source>
        <dbReference type="PROSITE" id="PS51202"/>
    </source>
</evidence>
<dbReference type="EMBL" id="JADCJZ010000003">
    <property type="protein sequence ID" value="MBE5024653.1"/>
    <property type="molecule type" value="Genomic_DNA"/>
</dbReference>
<evidence type="ECO:0000313" key="12">
    <source>
        <dbReference type="EMBL" id="MBE5024653.1"/>
    </source>
</evidence>
<evidence type="ECO:0000256" key="8">
    <source>
        <dbReference type="ARBA" id="ARBA00023214"/>
    </source>
</evidence>
<evidence type="ECO:0000256" key="10">
    <source>
        <dbReference type="SAM" id="Phobius"/>
    </source>
</evidence>
<dbReference type="Proteomes" id="UP001194273">
    <property type="component" value="Unassembled WGS sequence"/>
</dbReference>
<evidence type="ECO:0000256" key="2">
    <source>
        <dbReference type="ARBA" id="ARBA00022448"/>
    </source>
</evidence>
<dbReference type="Gene3D" id="3.30.70.1450">
    <property type="entry name" value="Regulator of K+ conductance, C-terminal domain"/>
    <property type="match status" value="1"/>
</dbReference>